<accession>V8ND72</accession>
<evidence type="ECO:0000313" key="5">
    <source>
        <dbReference type="EMBL" id="ETE60025.1"/>
    </source>
</evidence>
<dbReference type="Gene3D" id="2.10.25.10">
    <property type="entry name" value="Laminin"/>
    <property type="match status" value="1"/>
</dbReference>
<feature type="domain" description="EGF-like" evidence="4">
    <location>
        <begin position="19"/>
        <end position="33"/>
    </location>
</feature>
<dbReference type="PROSITE" id="PS01186">
    <property type="entry name" value="EGF_2"/>
    <property type="match status" value="1"/>
</dbReference>
<feature type="non-terminal residue" evidence="5">
    <location>
        <position position="182"/>
    </location>
</feature>
<dbReference type="GO" id="GO:0005509">
    <property type="term" value="F:calcium ion binding"/>
    <property type="evidence" value="ECO:0007669"/>
    <property type="project" value="InterPro"/>
</dbReference>
<name>V8ND72_OPHHA</name>
<dbReference type="GO" id="GO:0045778">
    <property type="term" value="P:positive regulation of ossification"/>
    <property type="evidence" value="ECO:0007669"/>
    <property type="project" value="TreeGrafter"/>
</dbReference>
<dbReference type="InterPro" id="IPR049883">
    <property type="entry name" value="NOTCH1_EGF-like"/>
</dbReference>
<dbReference type="GO" id="GO:0005080">
    <property type="term" value="F:protein kinase C binding"/>
    <property type="evidence" value="ECO:0007669"/>
    <property type="project" value="TreeGrafter"/>
</dbReference>
<dbReference type="CDD" id="cd00054">
    <property type="entry name" value="EGF_CA"/>
    <property type="match status" value="1"/>
</dbReference>
<dbReference type="InterPro" id="IPR051586">
    <property type="entry name" value="PKC-binding_NELL"/>
</dbReference>
<dbReference type="SMART" id="SM00179">
    <property type="entry name" value="EGF_CA"/>
    <property type="match status" value="1"/>
</dbReference>
<dbReference type="OrthoDB" id="6516201at2759"/>
<dbReference type="AlphaFoldDB" id="V8ND72"/>
<organism evidence="5 6">
    <name type="scientific">Ophiophagus hannah</name>
    <name type="common">King cobra</name>
    <name type="synonym">Naja hannah</name>
    <dbReference type="NCBI Taxonomy" id="8665"/>
    <lineage>
        <taxon>Eukaryota</taxon>
        <taxon>Metazoa</taxon>
        <taxon>Chordata</taxon>
        <taxon>Craniata</taxon>
        <taxon>Vertebrata</taxon>
        <taxon>Euteleostomi</taxon>
        <taxon>Lepidosauria</taxon>
        <taxon>Squamata</taxon>
        <taxon>Bifurcata</taxon>
        <taxon>Unidentata</taxon>
        <taxon>Episquamata</taxon>
        <taxon>Toxicofera</taxon>
        <taxon>Serpentes</taxon>
        <taxon>Colubroidea</taxon>
        <taxon>Elapidae</taxon>
        <taxon>Elapinae</taxon>
        <taxon>Ophiophagus</taxon>
    </lineage>
</organism>
<dbReference type="GO" id="GO:0008201">
    <property type="term" value="F:heparin binding"/>
    <property type="evidence" value="ECO:0007669"/>
    <property type="project" value="TreeGrafter"/>
</dbReference>
<dbReference type="GO" id="GO:0005737">
    <property type="term" value="C:cytoplasm"/>
    <property type="evidence" value="ECO:0007669"/>
    <property type="project" value="TreeGrafter"/>
</dbReference>
<dbReference type="EMBL" id="AZIM01005021">
    <property type="protein sequence ID" value="ETE60025.1"/>
    <property type="molecule type" value="Genomic_DNA"/>
</dbReference>
<sequence>MHYCHANTVCVNLPGSYRCNCVPGYIRIDDFSCTVFGKECEDLTFTPAERILISNEKSLSKNFFSNKDKQLDFQAPISLRAKTGHEMDGVIFVNAICQCNLSMQFVGKGDALRFGITSVMNVTVDSTTVMRMQSVPIQSEDIVAPANLDMWGMGPSAETQIYNDAMVNIHKKQLEKSFLLVQ</sequence>
<comment type="caution">
    <text evidence="5">The sequence shown here is derived from an EMBL/GenBank/DDBJ whole genome shotgun (WGS) entry which is preliminary data.</text>
</comment>
<proteinExistence type="predicted"/>
<keyword evidence="2" id="KW-1015">Disulfide bond</keyword>
<dbReference type="PANTHER" id="PTHR24042">
    <property type="entry name" value="NEL HOMOLOG"/>
    <property type="match status" value="1"/>
</dbReference>
<dbReference type="InterPro" id="IPR000742">
    <property type="entry name" value="EGF"/>
</dbReference>
<dbReference type="GO" id="GO:0045667">
    <property type="term" value="P:regulation of osteoblast differentiation"/>
    <property type="evidence" value="ECO:0007669"/>
    <property type="project" value="TreeGrafter"/>
</dbReference>
<dbReference type="PANTHER" id="PTHR24042:SF2">
    <property type="entry name" value="PROTEIN KINASE C-BINDING PROTEIN NELL1"/>
    <property type="match status" value="1"/>
</dbReference>
<keyword evidence="3" id="KW-0325">Glycoprotein</keyword>
<evidence type="ECO:0000259" key="4">
    <source>
        <dbReference type="PROSITE" id="PS01186"/>
    </source>
</evidence>
<evidence type="ECO:0000256" key="1">
    <source>
        <dbReference type="ARBA" id="ARBA00022536"/>
    </source>
</evidence>
<evidence type="ECO:0000256" key="3">
    <source>
        <dbReference type="ARBA" id="ARBA00023180"/>
    </source>
</evidence>
<dbReference type="SUPFAM" id="SSF57196">
    <property type="entry name" value="EGF/Laminin"/>
    <property type="match status" value="1"/>
</dbReference>
<keyword evidence="1" id="KW-0245">EGF-like domain</keyword>
<dbReference type="Proteomes" id="UP000018936">
    <property type="component" value="Unassembled WGS sequence"/>
</dbReference>
<reference evidence="5 6" key="1">
    <citation type="journal article" date="2013" name="Proc. Natl. Acad. Sci. U.S.A.">
        <title>The king cobra genome reveals dynamic gene evolution and adaptation in the snake venom system.</title>
        <authorList>
            <person name="Vonk F.J."/>
            <person name="Casewell N.R."/>
            <person name="Henkel C.V."/>
            <person name="Heimberg A.M."/>
            <person name="Jansen H.J."/>
            <person name="McCleary R.J."/>
            <person name="Kerkkamp H.M."/>
            <person name="Vos R.A."/>
            <person name="Guerreiro I."/>
            <person name="Calvete J.J."/>
            <person name="Wuster W."/>
            <person name="Woods A.E."/>
            <person name="Logan J.M."/>
            <person name="Harrison R.A."/>
            <person name="Castoe T.A."/>
            <person name="de Koning A.P."/>
            <person name="Pollock D.D."/>
            <person name="Yandell M."/>
            <person name="Calderon D."/>
            <person name="Renjifo C."/>
            <person name="Currier R.B."/>
            <person name="Salgado D."/>
            <person name="Pla D."/>
            <person name="Sanz L."/>
            <person name="Hyder A.S."/>
            <person name="Ribeiro J.M."/>
            <person name="Arntzen J.W."/>
            <person name="van den Thillart G.E."/>
            <person name="Boetzer M."/>
            <person name="Pirovano W."/>
            <person name="Dirks R.P."/>
            <person name="Spaink H.P."/>
            <person name="Duboule D."/>
            <person name="McGlinn E."/>
            <person name="Kini R.M."/>
            <person name="Richardson M.K."/>
        </authorList>
    </citation>
    <scope>NUCLEOTIDE SEQUENCE</scope>
    <source>
        <tissue evidence="5">Blood</tissue>
    </source>
</reference>
<dbReference type="Pfam" id="PF07645">
    <property type="entry name" value="EGF_CA"/>
    <property type="match status" value="1"/>
</dbReference>
<evidence type="ECO:0000256" key="2">
    <source>
        <dbReference type="ARBA" id="ARBA00023157"/>
    </source>
</evidence>
<gene>
    <name evidence="5" type="ORF">L345_14237</name>
</gene>
<protein>
    <recommendedName>
        <fullName evidence="4">EGF-like domain-containing protein</fullName>
    </recommendedName>
</protein>
<evidence type="ECO:0000313" key="6">
    <source>
        <dbReference type="Proteomes" id="UP000018936"/>
    </source>
</evidence>
<dbReference type="GO" id="GO:0005615">
    <property type="term" value="C:extracellular space"/>
    <property type="evidence" value="ECO:0007669"/>
    <property type="project" value="TreeGrafter"/>
</dbReference>
<dbReference type="InterPro" id="IPR001881">
    <property type="entry name" value="EGF-like_Ca-bd_dom"/>
</dbReference>
<keyword evidence="6" id="KW-1185">Reference proteome</keyword>